<keyword evidence="7" id="KW-1185">Reference proteome</keyword>
<evidence type="ECO:0000256" key="4">
    <source>
        <dbReference type="SAM" id="Coils"/>
    </source>
</evidence>
<evidence type="ECO:0000313" key="10">
    <source>
        <dbReference type="WBParaSite" id="TREG1_115370.3"/>
    </source>
</evidence>
<feature type="DNA-binding region" description="HMG box" evidence="3">
    <location>
        <begin position="11"/>
        <end position="78"/>
    </location>
</feature>
<organism evidence="7 10">
    <name type="scientific">Trichobilharzia regenti</name>
    <name type="common">Nasal bird schistosome</name>
    <dbReference type="NCBI Taxonomy" id="157069"/>
    <lineage>
        <taxon>Eukaryota</taxon>
        <taxon>Metazoa</taxon>
        <taxon>Spiralia</taxon>
        <taxon>Lophotrochozoa</taxon>
        <taxon>Platyhelminthes</taxon>
        <taxon>Trematoda</taxon>
        <taxon>Digenea</taxon>
        <taxon>Strigeidida</taxon>
        <taxon>Schistosomatoidea</taxon>
        <taxon>Schistosomatidae</taxon>
        <taxon>Trichobilharzia</taxon>
    </lineage>
</organism>
<evidence type="ECO:0000313" key="8">
    <source>
        <dbReference type="WBParaSite" id="TREG1_115370.1"/>
    </source>
</evidence>
<evidence type="ECO:0000256" key="5">
    <source>
        <dbReference type="SAM" id="MobiDB-lite"/>
    </source>
</evidence>
<feature type="coiled-coil region" evidence="4">
    <location>
        <begin position="140"/>
        <end position="202"/>
    </location>
</feature>
<keyword evidence="4" id="KW-0175">Coiled coil</keyword>
<reference evidence="7" key="1">
    <citation type="submission" date="2022-06" db="EMBL/GenBank/DDBJ databases">
        <authorList>
            <person name="Berger JAMES D."/>
            <person name="Berger JAMES D."/>
        </authorList>
    </citation>
    <scope>NUCLEOTIDE SEQUENCE [LARGE SCALE GENOMIC DNA]</scope>
</reference>
<sequence length="290" mass="32996">MRKAPYDKNAPRRPLSAFNLFMRKRRQESEAIASKPFGERNRIVSAEWANLSVEDRQMYTDQAAEARESYKKLFAEYKTTDSYKNWLASNQMAVTNASKSGCKKSRKPQKQGYSGSNNNHNTLDDDYRISIFTHEFLEYNRLREATLRQLKKQASQLEEETALLSKHVENLVNAEQRTKCQIKTTTELLNNEENLMKQLCKELTIALGDITLPINTSDTSLKAIEHITETSVDSFLSRLDNLKKSSSPSPSLSLSSSSSSLDSELFTKIVNTIRLACQNKDIKLFTCGTN</sequence>
<dbReference type="InterPro" id="IPR009071">
    <property type="entry name" value="HMG_box_dom"/>
</dbReference>
<keyword evidence="2 3" id="KW-0539">Nucleus</keyword>
<dbReference type="Proteomes" id="UP000050795">
    <property type="component" value="Unassembled WGS sequence"/>
</dbReference>
<reference evidence="8 9" key="2">
    <citation type="submission" date="2023-11" db="UniProtKB">
        <authorList>
            <consortium name="WormBaseParasite"/>
        </authorList>
    </citation>
    <scope>IDENTIFICATION</scope>
</reference>
<feature type="domain" description="HMG box" evidence="6">
    <location>
        <begin position="11"/>
        <end position="78"/>
    </location>
</feature>
<dbReference type="PROSITE" id="PS50118">
    <property type="entry name" value="HMG_BOX_2"/>
    <property type="match status" value="1"/>
</dbReference>
<name>A0AA85IZC6_TRIRE</name>
<dbReference type="PANTHER" id="PTHR46040">
    <property type="entry name" value="HIGH MOBILITY GROUP PROTEIN 2"/>
    <property type="match status" value="1"/>
</dbReference>
<dbReference type="AlphaFoldDB" id="A0AA85IZC6"/>
<evidence type="ECO:0000313" key="7">
    <source>
        <dbReference type="Proteomes" id="UP000050795"/>
    </source>
</evidence>
<evidence type="ECO:0000313" key="9">
    <source>
        <dbReference type="WBParaSite" id="TREG1_115370.2"/>
    </source>
</evidence>
<evidence type="ECO:0000256" key="1">
    <source>
        <dbReference type="ARBA" id="ARBA00023125"/>
    </source>
</evidence>
<evidence type="ECO:0000259" key="6">
    <source>
        <dbReference type="PROSITE" id="PS50118"/>
    </source>
</evidence>
<dbReference type="Pfam" id="PF00505">
    <property type="entry name" value="HMG_box"/>
    <property type="match status" value="1"/>
</dbReference>
<feature type="compositionally biased region" description="Polar residues" evidence="5">
    <location>
        <begin position="111"/>
        <end position="120"/>
    </location>
</feature>
<dbReference type="SUPFAM" id="SSF47095">
    <property type="entry name" value="HMG-box"/>
    <property type="match status" value="1"/>
</dbReference>
<dbReference type="WBParaSite" id="TREG1_115370.1">
    <property type="protein sequence ID" value="TREG1_115370.1"/>
    <property type="gene ID" value="TREG1_115370"/>
</dbReference>
<dbReference type="InterPro" id="IPR036910">
    <property type="entry name" value="HMG_box_dom_sf"/>
</dbReference>
<dbReference type="GO" id="GO:0003677">
    <property type="term" value="F:DNA binding"/>
    <property type="evidence" value="ECO:0007669"/>
    <property type="project" value="UniProtKB-UniRule"/>
</dbReference>
<dbReference type="WBParaSite" id="TREG1_115370.2">
    <property type="protein sequence ID" value="TREG1_115370.2"/>
    <property type="gene ID" value="TREG1_115370"/>
</dbReference>
<dbReference type="PANTHER" id="PTHR46040:SF3">
    <property type="entry name" value="HIGH MOBILITY GROUP PROTEIN 2"/>
    <property type="match status" value="1"/>
</dbReference>
<dbReference type="InterPro" id="IPR051965">
    <property type="entry name" value="ChromReg_NeuronalGeneExpr"/>
</dbReference>
<dbReference type="Gene3D" id="1.10.30.10">
    <property type="entry name" value="High mobility group box domain"/>
    <property type="match status" value="1"/>
</dbReference>
<feature type="region of interest" description="Disordered" evidence="5">
    <location>
        <begin position="97"/>
        <end position="120"/>
    </location>
</feature>
<dbReference type="WBParaSite" id="TREG1_115370.3">
    <property type="protein sequence ID" value="TREG1_115370.3"/>
    <property type="gene ID" value="TREG1_115370"/>
</dbReference>
<protein>
    <recommendedName>
        <fullName evidence="6">HMG box domain-containing protein</fullName>
    </recommendedName>
</protein>
<accession>A0AA85IZC6</accession>
<dbReference type="GO" id="GO:0005634">
    <property type="term" value="C:nucleus"/>
    <property type="evidence" value="ECO:0007669"/>
    <property type="project" value="UniProtKB-UniRule"/>
</dbReference>
<evidence type="ECO:0000256" key="3">
    <source>
        <dbReference type="PROSITE-ProRule" id="PRU00267"/>
    </source>
</evidence>
<proteinExistence type="predicted"/>
<keyword evidence="1 3" id="KW-0238">DNA-binding</keyword>
<evidence type="ECO:0000256" key="2">
    <source>
        <dbReference type="ARBA" id="ARBA00023242"/>
    </source>
</evidence>
<dbReference type="SMART" id="SM00398">
    <property type="entry name" value="HMG"/>
    <property type="match status" value="1"/>
</dbReference>
<dbReference type="GO" id="GO:0010468">
    <property type="term" value="P:regulation of gene expression"/>
    <property type="evidence" value="ECO:0007669"/>
    <property type="project" value="TreeGrafter"/>
</dbReference>